<evidence type="ECO:0000313" key="3">
    <source>
        <dbReference type="Proteomes" id="UP001168821"/>
    </source>
</evidence>
<feature type="chain" id="PRO_5041219968" description="Secreted protein" evidence="1">
    <location>
        <begin position="19"/>
        <end position="112"/>
    </location>
</feature>
<reference evidence="2" key="1">
    <citation type="journal article" date="2023" name="G3 (Bethesda)">
        <title>Whole genome assemblies of Zophobas morio and Tenebrio molitor.</title>
        <authorList>
            <person name="Kaur S."/>
            <person name="Stinson S.A."/>
            <person name="diCenzo G.C."/>
        </authorList>
    </citation>
    <scope>NUCLEOTIDE SEQUENCE</scope>
    <source>
        <strain evidence="2">QUZm001</strain>
    </source>
</reference>
<feature type="signal peptide" evidence="1">
    <location>
        <begin position="1"/>
        <end position="18"/>
    </location>
</feature>
<evidence type="ECO:0000256" key="1">
    <source>
        <dbReference type="SAM" id="SignalP"/>
    </source>
</evidence>
<evidence type="ECO:0008006" key="4">
    <source>
        <dbReference type="Google" id="ProtNLM"/>
    </source>
</evidence>
<accession>A0AA38HR69</accession>
<dbReference type="AlphaFoldDB" id="A0AA38HR69"/>
<dbReference type="Proteomes" id="UP001168821">
    <property type="component" value="Unassembled WGS sequence"/>
</dbReference>
<keyword evidence="3" id="KW-1185">Reference proteome</keyword>
<evidence type="ECO:0000313" key="2">
    <source>
        <dbReference type="EMBL" id="KAJ3641147.1"/>
    </source>
</evidence>
<keyword evidence="1" id="KW-0732">Signal</keyword>
<comment type="caution">
    <text evidence="2">The sequence shown here is derived from an EMBL/GenBank/DDBJ whole genome shotgun (WGS) entry which is preliminary data.</text>
</comment>
<gene>
    <name evidence="2" type="ORF">Zmor_027664</name>
</gene>
<protein>
    <recommendedName>
        <fullName evidence="4">Secreted protein</fullName>
    </recommendedName>
</protein>
<sequence>MTSLTFTVHGLLQLDVFCAEFLLGMSDWPAIRCLGYASAWRLLGWRVQFGDGVAGISRNGCFTVLYSVHENRMLKRRLKVGQQFLASAIAFASAGRFNKSTRLTFNSTDRRH</sequence>
<name>A0AA38HR69_9CUCU</name>
<organism evidence="2 3">
    <name type="scientific">Zophobas morio</name>
    <dbReference type="NCBI Taxonomy" id="2755281"/>
    <lineage>
        <taxon>Eukaryota</taxon>
        <taxon>Metazoa</taxon>
        <taxon>Ecdysozoa</taxon>
        <taxon>Arthropoda</taxon>
        <taxon>Hexapoda</taxon>
        <taxon>Insecta</taxon>
        <taxon>Pterygota</taxon>
        <taxon>Neoptera</taxon>
        <taxon>Endopterygota</taxon>
        <taxon>Coleoptera</taxon>
        <taxon>Polyphaga</taxon>
        <taxon>Cucujiformia</taxon>
        <taxon>Tenebrionidae</taxon>
        <taxon>Zophobas</taxon>
    </lineage>
</organism>
<dbReference type="EMBL" id="JALNTZ010000009">
    <property type="protein sequence ID" value="KAJ3641147.1"/>
    <property type="molecule type" value="Genomic_DNA"/>
</dbReference>
<proteinExistence type="predicted"/>